<dbReference type="EMBL" id="NBNE01005814">
    <property type="protein sequence ID" value="OWZ02975.1"/>
    <property type="molecule type" value="Genomic_DNA"/>
</dbReference>
<accession>A0A225VC73</accession>
<keyword evidence="3" id="KW-1185">Reference proteome</keyword>
<dbReference type="Proteomes" id="UP000198211">
    <property type="component" value="Unassembled WGS sequence"/>
</dbReference>
<dbReference type="AlphaFoldDB" id="A0A225VC73"/>
<evidence type="ECO:0000256" key="1">
    <source>
        <dbReference type="SAM" id="MobiDB-lite"/>
    </source>
</evidence>
<protein>
    <submittedName>
        <fullName evidence="2">Uncharacterized protein</fullName>
    </submittedName>
</protein>
<evidence type="ECO:0000313" key="3">
    <source>
        <dbReference type="Proteomes" id="UP000198211"/>
    </source>
</evidence>
<comment type="caution">
    <text evidence="2">The sequence shown here is derived from an EMBL/GenBank/DDBJ whole genome shotgun (WGS) entry which is preliminary data.</text>
</comment>
<feature type="region of interest" description="Disordered" evidence="1">
    <location>
        <begin position="37"/>
        <end position="65"/>
    </location>
</feature>
<reference evidence="3" key="1">
    <citation type="submission" date="2017-03" db="EMBL/GenBank/DDBJ databases">
        <title>Phytopthora megakarya and P. palmivora, two closely related causual agents of cacao black pod achieved similar genome size and gene model numbers by different mechanisms.</title>
        <authorList>
            <person name="Ali S."/>
            <person name="Shao J."/>
            <person name="Larry D.J."/>
            <person name="Kronmiller B."/>
            <person name="Shen D."/>
            <person name="Strem M.D."/>
            <person name="Melnick R.L."/>
            <person name="Guiltinan M.J."/>
            <person name="Tyler B.M."/>
            <person name="Meinhardt L.W."/>
            <person name="Bailey B.A."/>
        </authorList>
    </citation>
    <scope>NUCLEOTIDE SEQUENCE [LARGE SCALE GENOMIC DNA]</scope>
    <source>
        <strain evidence="3">zdho120</strain>
    </source>
</reference>
<feature type="region of interest" description="Disordered" evidence="1">
    <location>
        <begin position="1"/>
        <end position="21"/>
    </location>
</feature>
<organism evidence="2 3">
    <name type="scientific">Phytophthora megakarya</name>
    <dbReference type="NCBI Taxonomy" id="4795"/>
    <lineage>
        <taxon>Eukaryota</taxon>
        <taxon>Sar</taxon>
        <taxon>Stramenopiles</taxon>
        <taxon>Oomycota</taxon>
        <taxon>Peronosporomycetes</taxon>
        <taxon>Peronosporales</taxon>
        <taxon>Peronosporaceae</taxon>
        <taxon>Phytophthora</taxon>
    </lineage>
</organism>
<gene>
    <name evidence="2" type="ORF">PHMEG_00025374</name>
</gene>
<feature type="compositionally biased region" description="Basic residues" evidence="1">
    <location>
        <begin position="54"/>
        <end position="65"/>
    </location>
</feature>
<evidence type="ECO:0000313" key="2">
    <source>
        <dbReference type="EMBL" id="OWZ02975.1"/>
    </source>
</evidence>
<dbReference type="OrthoDB" id="143342at2759"/>
<sequence>MASSGHVVKSSFRKSESPCSPEVLTLLKRTKNILPEPMQRFTLQRSVRSDARPNRYHSKHNSAAS</sequence>
<proteinExistence type="predicted"/>
<name>A0A225VC73_9STRA</name>